<reference evidence="12" key="1">
    <citation type="submission" date="2021-04" db="EMBL/GenBank/DDBJ databases">
        <authorList>
            <consortium name="Wellcome Sanger Institute Data Sharing"/>
        </authorList>
    </citation>
    <scope>NUCLEOTIDE SEQUENCE [LARGE SCALE GENOMIC DNA]</scope>
</reference>
<dbReference type="GO" id="GO:0003712">
    <property type="term" value="F:transcription coregulator activity"/>
    <property type="evidence" value="ECO:0007669"/>
    <property type="project" value="InterPro"/>
</dbReference>
<comment type="similarity">
    <text evidence="2 10">Belongs to the Mediator complex subunit 15 family.</text>
</comment>
<organism evidence="12 13">
    <name type="scientific">Sparus aurata</name>
    <name type="common">Gilthead sea bream</name>
    <dbReference type="NCBI Taxonomy" id="8175"/>
    <lineage>
        <taxon>Eukaryota</taxon>
        <taxon>Metazoa</taxon>
        <taxon>Chordata</taxon>
        <taxon>Craniata</taxon>
        <taxon>Vertebrata</taxon>
        <taxon>Euteleostomi</taxon>
        <taxon>Actinopterygii</taxon>
        <taxon>Neopterygii</taxon>
        <taxon>Teleostei</taxon>
        <taxon>Neoteleostei</taxon>
        <taxon>Acanthomorphata</taxon>
        <taxon>Eupercaria</taxon>
        <taxon>Spariformes</taxon>
        <taxon>Sparidae</taxon>
        <taxon>Sparus</taxon>
    </lineage>
</organism>
<sequence length="243" mass="26279">MEVPGPDSDWRSPQFRQKVVAQIEEAMRKAGTAHTKSSNDMENHVYVKAKSREEYLSLVARLIIHFRDIHKKTLGGPDPMNALTNLTGVGGGPGAIGMGPRPTGAPVGGMGAMGQMQIGQHAMAGVPGNPQASECVSSMWCVFAVQAHLQSVQWMLAASKLHILASEPILFSVFALARCVCVCFTPFPPRRVRCWSGASDYSGTSSLLPAGKSGSRVTPTVCWSRKKNRSHQGLPWLSRPWTI</sequence>
<evidence type="ECO:0000256" key="4">
    <source>
        <dbReference type="ARBA" id="ARBA00023015"/>
    </source>
</evidence>
<dbReference type="InterPro" id="IPR019087">
    <property type="entry name" value="Med15_N"/>
</dbReference>
<evidence type="ECO:0000259" key="11">
    <source>
        <dbReference type="Pfam" id="PF09606"/>
    </source>
</evidence>
<protein>
    <recommendedName>
        <fullName evidence="3 10">Mediator of RNA polymerase II transcription subunit 15</fullName>
    </recommendedName>
    <alternativeName>
        <fullName evidence="8 10">Mediator complex subunit 15</fullName>
    </alternativeName>
</protein>
<comment type="function">
    <text evidence="9">Component of the Mediator complex, a coactivator involved in the regulated transcription of nearly all RNA polymerase II-dependent genes. Mediator functions as a bridge to convey information from gene-specific regulatory proteins to the basal RNA polymerase II transcription machinery. Mediator is recruited to promoters by direct interactions with regulatory proteins and serves as a scaffold for the assembly of a functional preinitiation complex with RNA polymerase II and the general transcription factors. Required for cholesterol-dependent gene regulation. Positively regulates the Nodal signaling pathway.</text>
</comment>
<keyword evidence="7 10" id="KW-0539">Nucleus</keyword>
<dbReference type="GO" id="GO:0006355">
    <property type="term" value="P:regulation of DNA-templated transcription"/>
    <property type="evidence" value="ECO:0007669"/>
    <property type="project" value="InterPro"/>
</dbReference>
<reference evidence="12" key="3">
    <citation type="submission" date="2025-09" db="UniProtKB">
        <authorList>
            <consortium name="Ensembl"/>
        </authorList>
    </citation>
    <scope>IDENTIFICATION</scope>
</reference>
<evidence type="ECO:0000313" key="12">
    <source>
        <dbReference type="Ensembl" id="ENSSAUP00010033452.1"/>
    </source>
</evidence>
<evidence type="ECO:0000256" key="2">
    <source>
        <dbReference type="ARBA" id="ARBA00009807"/>
    </source>
</evidence>
<evidence type="ECO:0000313" key="13">
    <source>
        <dbReference type="Proteomes" id="UP000472265"/>
    </source>
</evidence>
<reference evidence="12" key="2">
    <citation type="submission" date="2025-08" db="UniProtKB">
        <authorList>
            <consortium name="Ensembl"/>
        </authorList>
    </citation>
    <scope>IDENTIFICATION</scope>
</reference>
<dbReference type="Pfam" id="PF09606">
    <property type="entry name" value="Med15_N"/>
    <property type="match status" value="1"/>
</dbReference>
<dbReference type="InParanoid" id="A0A671W684"/>
<dbReference type="Proteomes" id="UP000472265">
    <property type="component" value="Chromosome 23"/>
</dbReference>
<evidence type="ECO:0000256" key="5">
    <source>
        <dbReference type="ARBA" id="ARBA00023159"/>
    </source>
</evidence>
<dbReference type="InterPro" id="IPR036529">
    <property type="entry name" value="KIX_dom_sf"/>
</dbReference>
<dbReference type="AlphaFoldDB" id="A0A671W684"/>
<gene>
    <name evidence="10" type="primary">MED15</name>
</gene>
<evidence type="ECO:0000256" key="6">
    <source>
        <dbReference type="ARBA" id="ARBA00023163"/>
    </source>
</evidence>
<dbReference type="Ensembl" id="ENSSAUT00010035251.1">
    <property type="protein sequence ID" value="ENSSAUP00010033452.1"/>
    <property type="gene ID" value="ENSSAUG00010014206.1"/>
</dbReference>
<comment type="subunit">
    <text evidence="10">Component of the Mediator complex.</text>
</comment>
<keyword evidence="5 10" id="KW-0010">Activator</keyword>
<evidence type="ECO:0000256" key="8">
    <source>
        <dbReference type="ARBA" id="ARBA00032016"/>
    </source>
</evidence>
<proteinExistence type="inferred from homology"/>
<dbReference type="Gene3D" id="1.10.246.20">
    <property type="entry name" value="Coactivator CBP, KIX domain"/>
    <property type="match status" value="1"/>
</dbReference>
<comment type="subcellular location">
    <subcellularLocation>
        <location evidence="1 10">Nucleus</location>
    </subcellularLocation>
</comment>
<dbReference type="GeneTree" id="ENSGT00730000111140"/>
<keyword evidence="6 10" id="KW-0804">Transcription</keyword>
<evidence type="ECO:0000256" key="3">
    <source>
        <dbReference type="ARBA" id="ARBA00019613"/>
    </source>
</evidence>
<evidence type="ECO:0000256" key="1">
    <source>
        <dbReference type="ARBA" id="ARBA00004123"/>
    </source>
</evidence>
<dbReference type="FunFam" id="1.10.246.20:FF:000002">
    <property type="entry name" value="Mediator of RNA polymerase II transcription subunit 15"/>
    <property type="match status" value="1"/>
</dbReference>
<dbReference type="PANTHER" id="PTHR31804:SF3">
    <property type="entry name" value="MEDIATOR OF RNA POLYMERASE II TRANSCRIPTION SUBUNIT 15"/>
    <property type="match status" value="1"/>
</dbReference>
<dbReference type="GO" id="GO:0005654">
    <property type="term" value="C:nucleoplasm"/>
    <property type="evidence" value="ECO:0007669"/>
    <property type="project" value="UniProtKB-ARBA"/>
</dbReference>
<evidence type="ECO:0000256" key="10">
    <source>
        <dbReference type="RuleBase" id="RU364148"/>
    </source>
</evidence>
<evidence type="ECO:0000256" key="9">
    <source>
        <dbReference type="ARBA" id="ARBA00054847"/>
    </source>
</evidence>
<evidence type="ECO:0000256" key="7">
    <source>
        <dbReference type="ARBA" id="ARBA00023242"/>
    </source>
</evidence>
<keyword evidence="13" id="KW-1185">Reference proteome</keyword>
<feature type="domain" description="Mediator of RNA polymerase II transcription subunit 15 N-terminal" evidence="11">
    <location>
        <begin position="7"/>
        <end position="73"/>
    </location>
</feature>
<keyword evidence="4 10" id="KW-0805">Transcription regulation</keyword>
<accession>A0A671W684</accession>
<name>A0A671W684_SPAAU</name>
<dbReference type="PANTHER" id="PTHR31804">
    <property type="entry name" value="MEDIATOR OF RNA POLYMERASE II TRANSCRIPTION SUBUNIT 15"/>
    <property type="match status" value="1"/>
</dbReference>